<proteinExistence type="predicted"/>
<comment type="caution">
    <text evidence="2">The sequence shown here is derived from an EMBL/GenBank/DDBJ whole genome shotgun (WGS) entry which is preliminary data.</text>
</comment>
<feature type="compositionally biased region" description="Basic and acidic residues" evidence="1">
    <location>
        <begin position="1"/>
        <end position="13"/>
    </location>
</feature>
<dbReference type="InterPro" id="IPR035996">
    <property type="entry name" value="4pyrrol_Methylase_sf"/>
</dbReference>
<sequence>MENRKGAHMESQQKKKTGKGSPSGKVWLAGAGPGDASLLTLKVKKMDG</sequence>
<dbReference type="RefSeq" id="WP_004844302.1">
    <property type="nucleotide sequence ID" value="NZ_AAYG02000031.1"/>
</dbReference>
<dbReference type="PaxDb" id="411470-RUMGNA_03325"/>
<dbReference type="SUPFAM" id="SSF53790">
    <property type="entry name" value="Tetrapyrrole methylase"/>
    <property type="match status" value="1"/>
</dbReference>
<dbReference type="AlphaFoldDB" id="A7B6W1"/>
<accession>A7B6W1</accession>
<protein>
    <recommendedName>
        <fullName evidence="4">Uroporphyrinogen-III C-methyltransferase</fullName>
    </recommendedName>
</protein>
<gene>
    <name evidence="2" type="ORF">RUMGNA_03325</name>
</gene>
<evidence type="ECO:0000313" key="2">
    <source>
        <dbReference type="EMBL" id="EDN76223.1"/>
    </source>
</evidence>
<name>A7B6W1_MEDG7</name>
<reference evidence="2 3" key="1">
    <citation type="submission" date="2007-04" db="EMBL/GenBank/DDBJ databases">
        <authorList>
            <person name="Fulton L."/>
            <person name="Clifton S."/>
            <person name="Fulton B."/>
            <person name="Xu J."/>
            <person name="Minx P."/>
            <person name="Pepin K.H."/>
            <person name="Johnson M."/>
            <person name="Thiruvilangam P."/>
            <person name="Bhonagiri V."/>
            <person name="Nash W.E."/>
            <person name="Mardis E.R."/>
            <person name="Wilson R.K."/>
        </authorList>
    </citation>
    <scope>NUCLEOTIDE SEQUENCE [LARGE SCALE GENOMIC DNA]</scope>
    <source>
        <strain evidence="2 3">ATCC 29149</strain>
    </source>
</reference>
<evidence type="ECO:0008006" key="4">
    <source>
        <dbReference type="Google" id="ProtNLM"/>
    </source>
</evidence>
<organism evidence="2 3">
    <name type="scientific">Mediterraneibacter gnavus (strain ATCC 29149 / DSM 114966 / JCM 6515 / VPI C7-9)</name>
    <name type="common">Ruminococcus gnavus</name>
    <dbReference type="NCBI Taxonomy" id="411470"/>
    <lineage>
        <taxon>Bacteria</taxon>
        <taxon>Bacillati</taxon>
        <taxon>Bacillota</taxon>
        <taxon>Clostridia</taxon>
        <taxon>Lachnospirales</taxon>
        <taxon>Lachnospiraceae</taxon>
        <taxon>Mediterraneibacter</taxon>
    </lineage>
</organism>
<evidence type="ECO:0000313" key="3">
    <source>
        <dbReference type="Proteomes" id="UP000004410"/>
    </source>
</evidence>
<feature type="region of interest" description="Disordered" evidence="1">
    <location>
        <begin position="1"/>
        <end position="34"/>
    </location>
</feature>
<dbReference type="GO" id="GO:0008168">
    <property type="term" value="F:methyltransferase activity"/>
    <property type="evidence" value="ECO:0007669"/>
    <property type="project" value="InterPro"/>
</dbReference>
<dbReference type="EMBL" id="AAYG02000031">
    <property type="protein sequence ID" value="EDN76223.1"/>
    <property type="molecule type" value="Genomic_DNA"/>
</dbReference>
<reference evidence="2 3" key="2">
    <citation type="submission" date="2007-06" db="EMBL/GenBank/DDBJ databases">
        <title>Draft genome sequence of Ruminococcus gnavus (ATCC 29149).</title>
        <authorList>
            <person name="Sudarsanam P."/>
            <person name="Ley R."/>
            <person name="Guruge J."/>
            <person name="Turnbaugh P.J."/>
            <person name="Mahowald M."/>
            <person name="Liep D."/>
            <person name="Gordon J."/>
        </authorList>
    </citation>
    <scope>NUCLEOTIDE SEQUENCE [LARGE SCALE GENOMIC DNA]</scope>
    <source>
        <strain evidence="2 3">ATCC 29149</strain>
    </source>
</reference>
<dbReference type="Proteomes" id="UP000004410">
    <property type="component" value="Unassembled WGS sequence"/>
</dbReference>
<evidence type="ECO:0000256" key="1">
    <source>
        <dbReference type="SAM" id="MobiDB-lite"/>
    </source>
</evidence>